<evidence type="ECO:0000256" key="8">
    <source>
        <dbReference type="PROSITE-ProRule" id="PRU00703"/>
    </source>
</evidence>
<evidence type="ECO:0000256" key="9">
    <source>
        <dbReference type="SAM" id="Phobius"/>
    </source>
</evidence>
<evidence type="ECO:0000256" key="7">
    <source>
        <dbReference type="ARBA" id="ARBA00023136"/>
    </source>
</evidence>
<keyword evidence="7 9" id="KW-0472">Membrane</keyword>
<dbReference type="Proteomes" id="UP001597075">
    <property type="component" value="Unassembled WGS sequence"/>
</dbReference>
<protein>
    <submittedName>
        <fullName evidence="12">Hemolysin family protein</fullName>
    </submittedName>
</protein>
<dbReference type="Gene3D" id="3.10.580.10">
    <property type="entry name" value="CBS-domain"/>
    <property type="match status" value="1"/>
</dbReference>
<dbReference type="FunFam" id="3.10.580.10:FF:000002">
    <property type="entry name" value="Magnesium/cobalt efflux protein CorC"/>
    <property type="match status" value="1"/>
</dbReference>
<dbReference type="Pfam" id="PF03471">
    <property type="entry name" value="CorC_HlyC"/>
    <property type="match status" value="1"/>
</dbReference>
<dbReference type="CDD" id="cd04590">
    <property type="entry name" value="CBS_pair_CorC_HlyC_assoc"/>
    <property type="match status" value="1"/>
</dbReference>
<dbReference type="InterPro" id="IPR005170">
    <property type="entry name" value="Transptr-assoc_dom"/>
</dbReference>
<feature type="domain" description="CNNM transmembrane" evidence="11">
    <location>
        <begin position="3"/>
        <end position="205"/>
    </location>
</feature>
<keyword evidence="2" id="KW-1003">Cell membrane</keyword>
<feature type="transmembrane region" description="Helical" evidence="9">
    <location>
        <begin position="12"/>
        <end position="32"/>
    </location>
</feature>
<dbReference type="PANTHER" id="PTHR43099">
    <property type="entry name" value="UPF0053 PROTEIN YRKA"/>
    <property type="match status" value="1"/>
</dbReference>
<dbReference type="Pfam" id="PF01595">
    <property type="entry name" value="CNNM"/>
    <property type="match status" value="1"/>
</dbReference>
<evidence type="ECO:0000256" key="1">
    <source>
        <dbReference type="ARBA" id="ARBA00004651"/>
    </source>
</evidence>
<dbReference type="InterPro" id="IPR016169">
    <property type="entry name" value="FAD-bd_PCMH_sub2"/>
</dbReference>
<keyword evidence="6 8" id="KW-0129">CBS domain</keyword>
<dbReference type="InterPro" id="IPR044751">
    <property type="entry name" value="Ion_transp-like_CBS"/>
</dbReference>
<dbReference type="PROSITE" id="PS51371">
    <property type="entry name" value="CBS"/>
    <property type="match status" value="2"/>
</dbReference>
<dbReference type="GO" id="GO:0005886">
    <property type="term" value="C:plasma membrane"/>
    <property type="evidence" value="ECO:0007669"/>
    <property type="project" value="UniProtKB-SubCell"/>
</dbReference>
<comment type="subcellular location">
    <subcellularLocation>
        <location evidence="1">Cell membrane</location>
        <topology evidence="1">Multi-pass membrane protein</topology>
    </subcellularLocation>
</comment>
<feature type="domain" description="CBS" evidence="10">
    <location>
        <begin position="290"/>
        <end position="347"/>
    </location>
</feature>
<dbReference type="AlphaFoldDB" id="A0ABD6CXM7"/>
<evidence type="ECO:0000256" key="4">
    <source>
        <dbReference type="ARBA" id="ARBA00022737"/>
    </source>
</evidence>
<sequence length="438" mass="47050">MAEFALSVARIGLALFLVVLNGFFVAAEFAFVRLRSASVETLVREGRRSASAVQEATENLDDYLAVSQLGITISSLGLGWVGEPAVAVLVEPLLAPVLPSSLLHAVTVALGFGIVTFLHVVYGELAPKTLAIQRAEQVALLVAPPMKLFYYLFLPGIVVFNGVAIRSVRLLGVSPAAEEHGGHTEAEILTLLSEAGEAGRVDAGEVEMIESVFSLDDMTVREIMRPRPDVTTIPANTSLSDLRSMAAEGEYTRYPVVDDSGDVLGFVDVKDILRASETIQESGELTARDLCRDVVVVPETLRVDKLLAEFQGKQRQMAAVIDEWGEFEGLVTVEDVVEVIVGDIRDQFDLNEPGPSVERLDDGGYAVDGGVALATVNEHLQTGFESEDVETVGGFVLSRLGRAPTVGDRVETASHEFRIAGVDGARITDLVATERESD</sequence>
<evidence type="ECO:0000259" key="11">
    <source>
        <dbReference type="PROSITE" id="PS51846"/>
    </source>
</evidence>
<evidence type="ECO:0000259" key="10">
    <source>
        <dbReference type="PROSITE" id="PS51371"/>
    </source>
</evidence>
<dbReference type="Pfam" id="PF00571">
    <property type="entry name" value="CBS"/>
    <property type="match status" value="2"/>
</dbReference>
<name>A0ABD6CXM7_9EURY</name>
<dbReference type="InterPro" id="IPR002550">
    <property type="entry name" value="CNNM"/>
</dbReference>
<evidence type="ECO:0000256" key="5">
    <source>
        <dbReference type="ARBA" id="ARBA00022989"/>
    </source>
</evidence>
<comment type="caution">
    <text evidence="12">The sequence shown here is derived from an EMBL/GenBank/DDBJ whole genome shotgun (WGS) entry which is preliminary data.</text>
</comment>
<dbReference type="SMART" id="SM01091">
    <property type="entry name" value="CorC_HlyC"/>
    <property type="match status" value="1"/>
</dbReference>
<keyword evidence="13" id="KW-1185">Reference proteome</keyword>
<dbReference type="PROSITE" id="PS51846">
    <property type="entry name" value="CNNM"/>
    <property type="match status" value="1"/>
</dbReference>
<keyword evidence="3 9" id="KW-0812">Transmembrane</keyword>
<dbReference type="Gene3D" id="3.30.465.10">
    <property type="match status" value="1"/>
</dbReference>
<feature type="domain" description="CBS" evidence="10">
    <location>
        <begin position="224"/>
        <end position="285"/>
    </location>
</feature>
<evidence type="ECO:0000313" key="12">
    <source>
        <dbReference type="EMBL" id="MFD1633780.1"/>
    </source>
</evidence>
<dbReference type="SUPFAM" id="SSF54631">
    <property type="entry name" value="CBS-domain pair"/>
    <property type="match status" value="1"/>
</dbReference>
<dbReference type="PANTHER" id="PTHR43099:SF5">
    <property type="entry name" value="HLYC_CORC FAMILY TRANSPORTER"/>
    <property type="match status" value="1"/>
</dbReference>
<dbReference type="InterPro" id="IPR036318">
    <property type="entry name" value="FAD-bd_PCMH-like_sf"/>
</dbReference>
<keyword evidence="5 9" id="KW-1133">Transmembrane helix</keyword>
<organism evidence="12 13">
    <name type="scientific">Haloplanus ruber</name>
    <dbReference type="NCBI Taxonomy" id="869892"/>
    <lineage>
        <taxon>Archaea</taxon>
        <taxon>Methanobacteriati</taxon>
        <taxon>Methanobacteriota</taxon>
        <taxon>Stenosarchaea group</taxon>
        <taxon>Halobacteria</taxon>
        <taxon>Halobacteriales</taxon>
        <taxon>Haloferacaceae</taxon>
        <taxon>Haloplanus</taxon>
    </lineage>
</organism>
<dbReference type="RefSeq" id="WP_256404048.1">
    <property type="nucleotide sequence ID" value="NZ_CP187151.1"/>
</dbReference>
<dbReference type="InterPro" id="IPR046342">
    <property type="entry name" value="CBS_dom_sf"/>
</dbReference>
<dbReference type="InterPro" id="IPR000644">
    <property type="entry name" value="CBS_dom"/>
</dbReference>
<evidence type="ECO:0000313" key="13">
    <source>
        <dbReference type="Proteomes" id="UP001597075"/>
    </source>
</evidence>
<reference evidence="12 13" key="1">
    <citation type="journal article" date="2019" name="Int. J. Syst. Evol. Microbiol.">
        <title>The Global Catalogue of Microorganisms (GCM) 10K type strain sequencing project: providing services to taxonomists for standard genome sequencing and annotation.</title>
        <authorList>
            <consortium name="The Broad Institute Genomics Platform"/>
            <consortium name="The Broad Institute Genome Sequencing Center for Infectious Disease"/>
            <person name="Wu L."/>
            <person name="Ma J."/>
        </authorList>
    </citation>
    <scope>NUCLEOTIDE SEQUENCE [LARGE SCALE GENOMIC DNA]</scope>
    <source>
        <strain evidence="12 13">CGMCC 1.10594</strain>
    </source>
</reference>
<evidence type="ECO:0000256" key="2">
    <source>
        <dbReference type="ARBA" id="ARBA00022475"/>
    </source>
</evidence>
<dbReference type="SMART" id="SM00116">
    <property type="entry name" value="CBS"/>
    <property type="match status" value="2"/>
</dbReference>
<gene>
    <name evidence="12" type="ORF">ACFSBJ_08550</name>
</gene>
<dbReference type="InterPro" id="IPR051676">
    <property type="entry name" value="UPF0053_domain"/>
</dbReference>
<evidence type="ECO:0000256" key="6">
    <source>
        <dbReference type="ARBA" id="ARBA00023122"/>
    </source>
</evidence>
<feature type="transmembrane region" description="Helical" evidence="9">
    <location>
        <begin position="102"/>
        <end position="122"/>
    </location>
</feature>
<dbReference type="EMBL" id="JBHUDL010000010">
    <property type="protein sequence ID" value="MFD1633780.1"/>
    <property type="molecule type" value="Genomic_DNA"/>
</dbReference>
<keyword evidence="4" id="KW-0677">Repeat</keyword>
<proteinExistence type="predicted"/>
<evidence type="ECO:0000256" key="3">
    <source>
        <dbReference type="ARBA" id="ARBA00022692"/>
    </source>
</evidence>
<feature type="transmembrane region" description="Helical" evidence="9">
    <location>
        <begin position="148"/>
        <end position="165"/>
    </location>
</feature>
<accession>A0ABD6CXM7</accession>
<dbReference type="SUPFAM" id="SSF56176">
    <property type="entry name" value="FAD-binding/transporter-associated domain-like"/>
    <property type="match status" value="1"/>
</dbReference>